<protein>
    <submittedName>
        <fullName evidence="1">Uncharacterized protein</fullName>
    </submittedName>
</protein>
<organism evidence="1 2">
    <name type="scientific">Dyella acidisoli</name>
    <dbReference type="NCBI Taxonomy" id="1867834"/>
    <lineage>
        <taxon>Bacteria</taxon>
        <taxon>Pseudomonadati</taxon>
        <taxon>Pseudomonadota</taxon>
        <taxon>Gammaproteobacteria</taxon>
        <taxon>Lysobacterales</taxon>
        <taxon>Rhodanobacteraceae</taxon>
        <taxon>Dyella</taxon>
    </lineage>
</organism>
<evidence type="ECO:0000313" key="1">
    <source>
        <dbReference type="EMBL" id="GLQ93567.1"/>
    </source>
</evidence>
<dbReference type="RefSeq" id="WP_284321277.1">
    <property type="nucleotide sequence ID" value="NZ_BSOB01000020.1"/>
</dbReference>
<gene>
    <name evidence="1" type="ORF">GCM10007901_25180</name>
</gene>
<accession>A0ABQ5XQA1</accession>
<sequence length="42" mass="4300">MHTYLASHLTQLAAFADGAAVAATSLNNNANNNNRNSGRAGV</sequence>
<evidence type="ECO:0000313" key="2">
    <source>
        <dbReference type="Proteomes" id="UP001156670"/>
    </source>
</evidence>
<reference evidence="2" key="1">
    <citation type="journal article" date="2019" name="Int. J. Syst. Evol. Microbiol.">
        <title>The Global Catalogue of Microorganisms (GCM) 10K type strain sequencing project: providing services to taxonomists for standard genome sequencing and annotation.</title>
        <authorList>
            <consortium name="The Broad Institute Genomics Platform"/>
            <consortium name="The Broad Institute Genome Sequencing Center for Infectious Disease"/>
            <person name="Wu L."/>
            <person name="Ma J."/>
        </authorList>
    </citation>
    <scope>NUCLEOTIDE SEQUENCE [LARGE SCALE GENOMIC DNA]</scope>
    <source>
        <strain evidence="2">NBRC 111980</strain>
    </source>
</reference>
<name>A0ABQ5XQA1_9GAMM</name>
<dbReference type="EMBL" id="BSOB01000020">
    <property type="protein sequence ID" value="GLQ93567.1"/>
    <property type="molecule type" value="Genomic_DNA"/>
</dbReference>
<proteinExistence type="predicted"/>
<keyword evidence="2" id="KW-1185">Reference proteome</keyword>
<comment type="caution">
    <text evidence="1">The sequence shown here is derived from an EMBL/GenBank/DDBJ whole genome shotgun (WGS) entry which is preliminary data.</text>
</comment>
<dbReference type="Proteomes" id="UP001156670">
    <property type="component" value="Unassembled WGS sequence"/>
</dbReference>